<organism evidence="2 3">
    <name type="scientific">Dactylellina haptotyla (strain CBS 200.50)</name>
    <name type="common">Nematode-trapping fungus</name>
    <name type="synonym">Monacrosporium haptotylum</name>
    <dbReference type="NCBI Taxonomy" id="1284197"/>
    <lineage>
        <taxon>Eukaryota</taxon>
        <taxon>Fungi</taxon>
        <taxon>Dikarya</taxon>
        <taxon>Ascomycota</taxon>
        <taxon>Pezizomycotina</taxon>
        <taxon>Orbiliomycetes</taxon>
        <taxon>Orbiliales</taxon>
        <taxon>Orbiliaceae</taxon>
        <taxon>Dactylellina</taxon>
    </lineage>
</organism>
<dbReference type="OMA" id="KAWEWID"/>
<dbReference type="OrthoDB" id="5426383at2759"/>
<feature type="compositionally biased region" description="Basic and acidic residues" evidence="1">
    <location>
        <begin position="243"/>
        <end position="269"/>
    </location>
</feature>
<feature type="region of interest" description="Disordered" evidence="1">
    <location>
        <begin position="1"/>
        <end position="22"/>
    </location>
</feature>
<reference evidence="2 3" key="1">
    <citation type="journal article" date="2013" name="PLoS Genet.">
        <title>Genomic mechanisms accounting for the adaptation to parasitism in nematode-trapping fungi.</title>
        <authorList>
            <person name="Meerupati T."/>
            <person name="Andersson K.M."/>
            <person name="Friman E."/>
            <person name="Kumar D."/>
            <person name="Tunlid A."/>
            <person name="Ahren D."/>
        </authorList>
    </citation>
    <scope>NUCLEOTIDE SEQUENCE [LARGE SCALE GENOMIC DNA]</scope>
    <source>
        <strain evidence="2 3">CBS 200.50</strain>
    </source>
</reference>
<protein>
    <submittedName>
        <fullName evidence="2">Uncharacterized protein</fullName>
    </submittedName>
</protein>
<dbReference type="EMBL" id="AQGS01000129">
    <property type="protein sequence ID" value="EPS42056.1"/>
    <property type="molecule type" value="Genomic_DNA"/>
</dbReference>
<keyword evidence="3" id="KW-1185">Reference proteome</keyword>
<feature type="compositionally biased region" description="Polar residues" evidence="1">
    <location>
        <begin position="68"/>
        <end position="83"/>
    </location>
</feature>
<feature type="region of interest" description="Disordered" evidence="1">
    <location>
        <begin position="327"/>
        <end position="349"/>
    </location>
</feature>
<dbReference type="Proteomes" id="UP000015100">
    <property type="component" value="Unassembled WGS sequence"/>
</dbReference>
<feature type="compositionally biased region" description="Basic residues" evidence="1">
    <location>
        <begin position="222"/>
        <end position="242"/>
    </location>
</feature>
<comment type="caution">
    <text evidence="2">The sequence shown here is derived from an EMBL/GenBank/DDBJ whole genome shotgun (WGS) entry which is preliminary data.</text>
</comment>
<feature type="region of interest" description="Disordered" evidence="1">
    <location>
        <begin position="62"/>
        <end position="269"/>
    </location>
</feature>
<evidence type="ECO:0000313" key="3">
    <source>
        <dbReference type="Proteomes" id="UP000015100"/>
    </source>
</evidence>
<feature type="compositionally biased region" description="Basic and acidic residues" evidence="1">
    <location>
        <begin position="178"/>
        <end position="196"/>
    </location>
</feature>
<evidence type="ECO:0000313" key="2">
    <source>
        <dbReference type="EMBL" id="EPS42056.1"/>
    </source>
</evidence>
<reference evidence="3" key="2">
    <citation type="submission" date="2013-04" db="EMBL/GenBank/DDBJ databases">
        <title>Genomic mechanisms accounting for the adaptation to parasitism in nematode-trapping fungi.</title>
        <authorList>
            <person name="Ahren D.G."/>
        </authorList>
    </citation>
    <scope>NUCLEOTIDE SEQUENCE [LARGE SCALE GENOMIC DNA]</scope>
    <source>
        <strain evidence="3">CBS 200.50</strain>
    </source>
</reference>
<proteinExistence type="predicted"/>
<accession>S8ALP9</accession>
<evidence type="ECO:0000256" key="1">
    <source>
        <dbReference type="SAM" id="MobiDB-lite"/>
    </source>
</evidence>
<sequence>MKKKDRDKADSKVSKERRPSRRQSIFSVASSYFGPLALGSDISLDRQISPALQTSHVFFHEDGFDTGNELTPSRSPFSLSRTNIDAPDDSSPKAAVSLVQLDNEEPDLPSLTSPQHPSPPAPSLVPSAHLTPTISGRSSSNDSTDLDRNYSRRASRRPSSFFVSGRTRKASVASFMSKMRDLPSRMFKHGKEEPKGIKSRRSTAQSSLSGGRKPTKAEKAALKRKKSADKYIQKKTKKRLRQFKREIKRRMDNSPEGKEAQKQMGKTEKLLKVMDSAKEKFWEWVDRREDKRRRKETRAYSVMREERRKSVLLVPVERDYEVVRRRESRYSVSTNGESMSGRIGLPERP</sequence>
<dbReference type="HOGENOM" id="CLU_794574_0_0_1"/>
<name>S8ALP9_DACHA</name>
<feature type="compositionally biased region" description="Polar residues" evidence="1">
    <location>
        <begin position="132"/>
        <end position="143"/>
    </location>
</feature>
<gene>
    <name evidence="2" type="ORF">H072_3931</name>
</gene>
<dbReference type="AlphaFoldDB" id="S8ALP9"/>
<feature type="compositionally biased region" description="Basic and acidic residues" evidence="1">
    <location>
        <begin position="1"/>
        <end position="17"/>
    </location>
</feature>